<accession>T1GE16</accession>
<evidence type="ECO:0000313" key="5">
    <source>
        <dbReference type="Proteomes" id="UP000015102"/>
    </source>
</evidence>
<keyword evidence="5" id="KW-1185">Reference proteome</keyword>
<dbReference type="AlphaFoldDB" id="T1GE16"/>
<reference evidence="5" key="1">
    <citation type="submission" date="2013-02" db="EMBL/GenBank/DDBJ databases">
        <authorList>
            <person name="Hughes D."/>
        </authorList>
    </citation>
    <scope>NUCLEOTIDE SEQUENCE</scope>
    <source>
        <strain>Durham</strain>
        <strain evidence="5">NC isolate 2 -- Noor lab</strain>
    </source>
</reference>
<dbReference type="HOGENOM" id="CLU_848073_0_0_1"/>
<dbReference type="GO" id="GO:0004252">
    <property type="term" value="F:serine-type endopeptidase activity"/>
    <property type="evidence" value="ECO:0007669"/>
    <property type="project" value="InterPro"/>
</dbReference>
<name>T1GE16_MEGSC</name>
<proteinExistence type="inferred from homology"/>
<dbReference type="Proteomes" id="UP000015102">
    <property type="component" value="Unassembled WGS sequence"/>
</dbReference>
<feature type="domain" description="Peptidase S1" evidence="3">
    <location>
        <begin position="1"/>
        <end position="242"/>
    </location>
</feature>
<dbReference type="STRING" id="36166.T1GE16"/>
<dbReference type="GO" id="GO:0006508">
    <property type="term" value="P:proteolysis"/>
    <property type="evidence" value="ECO:0007669"/>
    <property type="project" value="InterPro"/>
</dbReference>
<keyword evidence="1" id="KW-1015">Disulfide bond</keyword>
<evidence type="ECO:0000256" key="1">
    <source>
        <dbReference type="ARBA" id="ARBA00023157"/>
    </source>
</evidence>
<organism evidence="4 5">
    <name type="scientific">Megaselia scalaris</name>
    <name type="common">Humpbacked fly</name>
    <name type="synonym">Phora scalaris</name>
    <dbReference type="NCBI Taxonomy" id="36166"/>
    <lineage>
        <taxon>Eukaryota</taxon>
        <taxon>Metazoa</taxon>
        <taxon>Ecdysozoa</taxon>
        <taxon>Arthropoda</taxon>
        <taxon>Hexapoda</taxon>
        <taxon>Insecta</taxon>
        <taxon>Pterygota</taxon>
        <taxon>Neoptera</taxon>
        <taxon>Endopterygota</taxon>
        <taxon>Diptera</taxon>
        <taxon>Brachycera</taxon>
        <taxon>Muscomorpha</taxon>
        <taxon>Platypezoidea</taxon>
        <taxon>Phoridae</taxon>
        <taxon>Megaseliini</taxon>
        <taxon>Megaselia</taxon>
    </lineage>
</organism>
<sequence length="328" mass="37425">MAQKISRTSRDGTHICNGAIIHHRLILTTADCLFLDIKPEVVQQVSPKNLYITAGSNSIDLEVVTRDVESFEIPREFDFDRLENDIAILRMNKSLPLGFRNDMKWIMIDDSFNLTNAQVLINFYNRNTKRPEISKSEMLQILPNSECSDEIVYKDSRLEDICSTYSLPRSSYCDITRHNLEISAERGSGLICKQGHLIGLLSQIIPPTSDEIAKIYCSQIDKVHAYYTLVAKHIIWIYTKLTAELALETNDPYYIAAPYTNFVSAEPIVQTNNSELYDPSSSADQFENSTKTTDFYIILNFFSNSSNNLNINFMILFLSTSLTLLFSY</sequence>
<dbReference type="EnsemblMetazoa" id="MESCA001573-RA">
    <property type="protein sequence ID" value="MESCA001573-PA"/>
    <property type="gene ID" value="MESCA001573"/>
</dbReference>
<dbReference type="SUPFAM" id="SSF50494">
    <property type="entry name" value="Trypsin-like serine proteases"/>
    <property type="match status" value="1"/>
</dbReference>
<reference evidence="4" key="2">
    <citation type="submission" date="2015-06" db="UniProtKB">
        <authorList>
            <consortium name="EnsemblMetazoa"/>
        </authorList>
    </citation>
    <scope>IDENTIFICATION</scope>
</reference>
<dbReference type="OMA" id="SWIYTII"/>
<evidence type="ECO:0000313" key="4">
    <source>
        <dbReference type="EnsemblMetazoa" id="MESCA001573-PA"/>
    </source>
</evidence>
<comment type="similarity">
    <text evidence="2">Belongs to the peptidase S1 family. CLIP subfamily.</text>
</comment>
<dbReference type="Pfam" id="PF00089">
    <property type="entry name" value="Trypsin"/>
    <property type="match status" value="1"/>
</dbReference>
<dbReference type="EMBL" id="CAQQ02190997">
    <property type="status" value="NOT_ANNOTATED_CDS"/>
    <property type="molecule type" value="Genomic_DNA"/>
</dbReference>
<evidence type="ECO:0000259" key="3">
    <source>
        <dbReference type="PROSITE" id="PS50240"/>
    </source>
</evidence>
<evidence type="ECO:0000256" key="2">
    <source>
        <dbReference type="ARBA" id="ARBA00024195"/>
    </source>
</evidence>
<dbReference type="Gene3D" id="2.40.10.10">
    <property type="entry name" value="Trypsin-like serine proteases"/>
    <property type="match status" value="1"/>
</dbReference>
<dbReference type="InterPro" id="IPR009003">
    <property type="entry name" value="Peptidase_S1_PA"/>
</dbReference>
<dbReference type="InterPro" id="IPR043504">
    <property type="entry name" value="Peptidase_S1_PA_chymotrypsin"/>
</dbReference>
<dbReference type="PANTHER" id="PTHR24256">
    <property type="entry name" value="TRYPTASE-RELATED"/>
    <property type="match status" value="1"/>
</dbReference>
<protein>
    <recommendedName>
        <fullName evidence="3">Peptidase S1 domain-containing protein</fullName>
    </recommendedName>
</protein>
<dbReference type="PROSITE" id="PS50240">
    <property type="entry name" value="TRYPSIN_DOM"/>
    <property type="match status" value="1"/>
</dbReference>
<dbReference type="InterPro" id="IPR051487">
    <property type="entry name" value="Ser/Thr_Proteases_Immune/Dev"/>
</dbReference>
<dbReference type="InterPro" id="IPR001254">
    <property type="entry name" value="Trypsin_dom"/>
</dbReference>